<gene>
    <name evidence="3" type="ORF">IV80_GL001967</name>
</gene>
<dbReference type="AlphaFoldDB" id="A0A0R2IRU0"/>
<evidence type="ECO:0000313" key="4">
    <source>
        <dbReference type="Proteomes" id="UP000051568"/>
    </source>
</evidence>
<reference evidence="3 4" key="1">
    <citation type="journal article" date="2015" name="Genome Announc.">
        <title>Expanding the biotechnology potential of lactobacilli through comparative genomics of 213 strains and associated genera.</title>
        <authorList>
            <person name="Sun Z."/>
            <person name="Harris H.M."/>
            <person name="McCann A."/>
            <person name="Guo C."/>
            <person name="Argimon S."/>
            <person name="Zhang W."/>
            <person name="Yang X."/>
            <person name="Jeffery I.B."/>
            <person name="Cooney J.C."/>
            <person name="Kagawa T.F."/>
            <person name="Liu W."/>
            <person name="Song Y."/>
            <person name="Salvetti E."/>
            <person name="Wrobel A."/>
            <person name="Rasinkangas P."/>
            <person name="Parkhill J."/>
            <person name="Rea M.C."/>
            <person name="O'Sullivan O."/>
            <person name="Ritari J."/>
            <person name="Douillard F.P."/>
            <person name="Paul Ross R."/>
            <person name="Yang R."/>
            <person name="Briner A.E."/>
            <person name="Felis G.E."/>
            <person name="de Vos W.M."/>
            <person name="Barrangou R."/>
            <person name="Klaenhammer T.R."/>
            <person name="Caufield P.W."/>
            <person name="Cui Y."/>
            <person name="Zhang H."/>
            <person name="O'Toole P.W."/>
        </authorList>
    </citation>
    <scope>NUCLEOTIDE SEQUENCE [LARGE SCALE GENOMIC DNA]</scope>
    <source>
        <strain evidence="3 4">DSM 17757</strain>
    </source>
</reference>
<dbReference type="OrthoDB" id="2249705at2"/>
<dbReference type="PROSITE" id="PS51257">
    <property type="entry name" value="PROKAR_LIPOPROTEIN"/>
    <property type="match status" value="1"/>
</dbReference>
<evidence type="ECO:0008006" key="5">
    <source>
        <dbReference type="Google" id="ProtNLM"/>
    </source>
</evidence>
<comment type="caution">
    <text evidence="3">The sequence shown here is derived from an EMBL/GenBank/DDBJ whole genome shotgun (WGS) entry which is preliminary data.</text>
</comment>
<organism evidence="3 4">
    <name type="scientific">Pediococcus cellicola</name>
    <dbReference type="NCBI Taxonomy" id="319652"/>
    <lineage>
        <taxon>Bacteria</taxon>
        <taxon>Bacillati</taxon>
        <taxon>Bacillota</taxon>
        <taxon>Bacilli</taxon>
        <taxon>Lactobacillales</taxon>
        <taxon>Lactobacillaceae</taxon>
        <taxon>Pediococcus</taxon>
    </lineage>
</organism>
<dbReference type="Proteomes" id="UP000051568">
    <property type="component" value="Unassembled WGS sequence"/>
</dbReference>
<name>A0A0R2IRU0_9LACO</name>
<feature type="region of interest" description="Disordered" evidence="1">
    <location>
        <begin position="22"/>
        <end position="56"/>
    </location>
</feature>
<dbReference type="RefSeq" id="WP_057752121.1">
    <property type="nucleotide sequence ID" value="NZ_BJVH01000006.1"/>
</dbReference>
<proteinExistence type="predicted"/>
<keyword evidence="4" id="KW-1185">Reference proteome</keyword>
<keyword evidence="2" id="KW-0732">Signal</keyword>
<accession>A0A0R2IRU0</accession>
<protein>
    <recommendedName>
        <fullName evidence="5">Lipoprotein</fullName>
    </recommendedName>
</protein>
<dbReference type="STRING" id="319652.IV80_GL001967"/>
<dbReference type="PATRIC" id="fig|319652.3.peg.2002"/>
<evidence type="ECO:0000313" key="3">
    <source>
        <dbReference type="EMBL" id="KRN65461.1"/>
    </source>
</evidence>
<evidence type="ECO:0000256" key="2">
    <source>
        <dbReference type="SAM" id="SignalP"/>
    </source>
</evidence>
<dbReference type="EMBL" id="JQBR01000009">
    <property type="protein sequence ID" value="KRN65461.1"/>
    <property type="molecule type" value="Genomic_DNA"/>
</dbReference>
<feature type="signal peptide" evidence="2">
    <location>
        <begin position="1"/>
        <end position="22"/>
    </location>
</feature>
<evidence type="ECO:0000256" key="1">
    <source>
        <dbReference type="SAM" id="MobiDB-lite"/>
    </source>
</evidence>
<feature type="chain" id="PRO_5006418560" description="Lipoprotein" evidence="2">
    <location>
        <begin position="23"/>
        <end position="171"/>
    </location>
</feature>
<sequence>MKKTTILLLSSAFLLLGGCANNSNDSRSESDTSSSSVSKASSSKKATSTSSHASSLVVNTDDETQLLTSPWQFNKFTIHQIEAEIDDGQLEVKVDWEPKTEKRANFANFGEIKATQDGKTLRTAERDDDFDEDETVRDLDVTYAYQNKTDPVTIQVKSADGQTHSVSFKLQ</sequence>
<feature type="compositionally biased region" description="Low complexity" evidence="1">
    <location>
        <begin position="22"/>
        <end position="55"/>
    </location>
</feature>